<evidence type="ECO:0008006" key="3">
    <source>
        <dbReference type="Google" id="ProtNLM"/>
    </source>
</evidence>
<keyword evidence="2" id="KW-1185">Reference proteome</keyword>
<protein>
    <recommendedName>
        <fullName evidence="3">Secreted protein</fullName>
    </recommendedName>
</protein>
<gene>
    <name evidence="1" type="ORF">GCM10007298_44740</name>
</gene>
<organism evidence="1 2">
    <name type="scientific">Williamsia phyllosphaerae</name>
    <dbReference type="NCBI Taxonomy" id="885042"/>
    <lineage>
        <taxon>Bacteria</taxon>
        <taxon>Bacillati</taxon>
        <taxon>Actinomycetota</taxon>
        <taxon>Actinomycetes</taxon>
        <taxon>Mycobacteriales</taxon>
        <taxon>Nocardiaceae</taxon>
        <taxon>Williamsia</taxon>
    </lineage>
</organism>
<sequence length="78" mass="7917">MAAPVGLAATRPMITVPIDCRIAAIANATSATYAAGLRNRRQSTVGAGTTTAPTRGVGAVVDGRDVVAVIVRNATHHH</sequence>
<accession>A0ABQ1V8J3</accession>
<evidence type="ECO:0000313" key="1">
    <source>
        <dbReference type="EMBL" id="GGF44027.1"/>
    </source>
</evidence>
<reference evidence="2" key="1">
    <citation type="journal article" date="2019" name="Int. J. Syst. Evol. Microbiol.">
        <title>The Global Catalogue of Microorganisms (GCM) 10K type strain sequencing project: providing services to taxonomists for standard genome sequencing and annotation.</title>
        <authorList>
            <consortium name="The Broad Institute Genomics Platform"/>
            <consortium name="The Broad Institute Genome Sequencing Center for Infectious Disease"/>
            <person name="Wu L."/>
            <person name="Ma J."/>
        </authorList>
    </citation>
    <scope>NUCLEOTIDE SEQUENCE [LARGE SCALE GENOMIC DNA]</scope>
    <source>
        <strain evidence="2">CCM 7855</strain>
    </source>
</reference>
<dbReference type="Proteomes" id="UP000632454">
    <property type="component" value="Unassembled WGS sequence"/>
</dbReference>
<comment type="caution">
    <text evidence="1">The sequence shown here is derived from an EMBL/GenBank/DDBJ whole genome shotgun (WGS) entry which is preliminary data.</text>
</comment>
<dbReference type="EMBL" id="BMCS01000003">
    <property type="protein sequence ID" value="GGF44027.1"/>
    <property type="molecule type" value="Genomic_DNA"/>
</dbReference>
<name>A0ABQ1V8J3_9NOCA</name>
<evidence type="ECO:0000313" key="2">
    <source>
        <dbReference type="Proteomes" id="UP000632454"/>
    </source>
</evidence>
<proteinExistence type="predicted"/>